<sequence>PLRQVPDHADEDPQVWRAQAQEVRQQKVPRRGGGSAQALHRKGQARGEPLPPVGAEANCRARPPQQGSRAGAQPGQAARERDRGYQQCGLAQQQVLPQV</sequence>
<gene>
    <name evidence="1" type="ORF">IWW38_004763</name>
</gene>
<evidence type="ECO:0000313" key="1">
    <source>
        <dbReference type="EMBL" id="KAJ2889357.1"/>
    </source>
</evidence>
<protein>
    <submittedName>
        <fullName evidence="1">Uncharacterized protein</fullName>
    </submittedName>
</protein>
<feature type="non-terminal residue" evidence="1">
    <location>
        <position position="99"/>
    </location>
</feature>
<reference evidence="1" key="1">
    <citation type="submission" date="2022-07" db="EMBL/GenBank/DDBJ databases">
        <title>Phylogenomic reconstructions and comparative analyses of Kickxellomycotina fungi.</title>
        <authorList>
            <person name="Reynolds N.K."/>
            <person name="Stajich J.E."/>
            <person name="Barry K."/>
            <person name="Grigoriev I.V."/>
            <person name="Crous P."/>
            <person name="Smith M.E."/>
        </authorList>
    </citation>
    <scope>NUCLEOTIDE SEQUENCE</scope>
    <source>
        <strain evidence="1">CBS 190363</strain>
    </source>
</reference>
<evidence type="ECO:0000313" key="2">
    <source>
        <dbReference type="Proteomes" id="UP001139981"/>
    </source>
</evidence>
<name>A0ACC1LYJ4_9FUNG</name>
<dbReference type="Proteomes" id="UP001139981">
    <property type="component" value="Unassembled WGS sequence"/>
</dbReference>
<comment type="caution">
    <text evidence="1">The sequence shown here is derived from an EMBL/GenBank/DDBJ whole genome shotgun (WGS) entry which is preliminary data.</text>
</comment>
<feature type="non-terminal residue" evidence="1">
    <location>
        <position position="1"/>
    </location>
</feature>
<accession>A0ACC1LYJ4</accession>
<organism evidence="1 2">
    <name type="scientific">Coemansia aciculifera</name>
    <dbReference type="NCBI Taxonomy" id="417176"/>
    <lineage>
        <taxon>Eukaryota</taxon>
        <taxon>Fungi</taxon>
        <taxon>Fungi incertae sedis</taxon>
        <taxon>Zoopagomycota</taxon>
        <taxon>Kickxellomycotina</taxon>
        <taxon>Kickxellomycetes</taxon>
        <taxon>Kickxellales</taxon>
        <taxon>Kickxellaceae</taxon>
        <taxon>Coemansia</taxon>
    </lineage>
</organism>
<dbReference type="EMBL" id="JANBVB010001879">
    <property type="protein sequence ID" value="KAJ2889357.1"/>
    <property type="molecule type" value="Genomic_DNA"/>
</dbReference>
<proteinExistence type="predicted"/>
<keyword evidence="2" id="KW-1185">Reference proteome</keyword>